<feature type="signal peptide" evidence="1">
    <location>
        <begin position="1"/>
        <end position="25"/>
    </location>
</feature>
<evidence type="ECO:0000256" key="1">
    <source>
        <dbReference type="SAM" id="SignalP"/>
    </source>
</evidence>
<feature type="chain" id="PRO_5001545262" evidence="1">
    <location>
        <begin position="26"/>
        <end position="151"/>
    </location>
</feature>
<protein>
    <submittedName>
        <fullName evidence="2">Uncharacterized protein</fullName>
    </submittedName>
</protein>
<dbReference type="AlphaFoldDB" id="A0A026VVW2"/>
<keyword evidence="3" id="KW-1185">Reference proteome</keyword>
<keyword evidence="1" id="KW-0732">Signal</keyword>
<reference evidence="2 3" key="1">
    <citation type="journal article" date="2014" name="Curr. Biol.">
        <title>The genome of the clonal raider ant Cerapachys biroi.</title>
        <authorList>
            <person name="Oxley P.R."/>
            <person name="Ji L."/>
            <person name="Fetter-Pruneda I."/>
            <person name="McKenzie S.K."/>
            <person name="Li C."/>
            <person name="Hu H."/>
            <person name="Zhang G."/>
            <person name="Kronauer D.J."/>
        </authorList>
    </citation>
    <scope>NUCLEOTIDE SEQUENCE [LARGE SCALE GENOMIC DNA]</scope>
</reference>
<evidence type="ECO:0000313" key="2">
    <source>
        <dbReference type="EMBL" id="EZA47621.1"/>
    </source>
</evidence>
<evidence type="ECO:0000313" key="3">
    <source>
        <dbReference type="Proteomes" id="UP000053097"/>
    </source>
</evidence>
<accession>A0A026VVW2</accession>
<name>A0A026VVW2_OOCBI</name>
<gene>
    <name evidence="2" type="ORF">X777_15369</name>
</gene>
<dbReference type="Proteomes" id="UP000053097">
    <property type="component" value="Unassembled WGS sequence"/>
</dbReference>
<sequence length="151" mass="16598">MKSQARSFRTLRVSVLLSIVTVSRVRPNWNKNVTSVPSIMPCRRSARQSVEGARSIISHGPRISSIARGLSAAAHWNVVIDLHTYNRRAARLDTRMCDAAAAALFLHVQDRGGIIDRTVASQPASGVTVKSMPDTHSPMTFYSYLQVTDPP</sequence>
<dbReference type="EMBL" id="KK107796">
    <property type="protein sequence ID" value="EZA47621.1"/>
    <property type="molecule type" value="Genomic_DNA"/>
</dbReference>
<organism evidence="2 3">
    <name type="scientific">Ooceraea biroi</name>
    <name type="common">Clonal raider ant</name>
    <name type="synonym">Cerapachys biroi</name>
    <dbReference type="NCBI Taxonomy" id="2015173"/>
    <lineage>
        <taxon>Eukaryota</taxon>
        <taxon>Metazoa</taxon>
        <taxon>Ecdysozoa</taxon>
        <taxon>Arthropoda</taxon>
        <taxon>Hexapoda</taxon>
        <taxon>Insecta</taxon>
        <taxon>Pterygota</taxon>
        <taxon>Neoptera</taxon>
        <taxon>Endopterygota</taxon>
        <taxon>Hymenoptera</taxon>
        <taxon>Apocrita</taxon>
        <taxon>Aculeata</taxon>
        <taxon>Formicoidea</taxon>
        <taxon>Formicidae</taxon>
        <taxon>Dorylinae</taxon>
        <taxon>Ooceraea</taxon>
    </lineage>
</organism>
<proteinExistence type="predicted"/>